<dbReference type="Pfam" id="PF13731">
    <property type="entry name" value="WxL"/>
    <property type="match status" value="1"/>
</dbReference>
<gene>
    <name evidence="5" type="ORF">HB912_05880</name>
</gene>
<dbReference type="AlphaFoldDB" id="A0A841ZP85"/>
<evidence type="ECO:0000259" key="4">
    <source>
        <dbReference type="Pfam" id="PF13731"/>
    </source>
</evidence>
<accession>A0A841ZP85</accession>
<feature type="region of interest" description="Disordered" evidence="1">
    <location>
        <begin position="36"/>
        <end position="96"/>
    </location>
</feature>
<sequence>MKKVWLCLLLGFTVSLLIPSHLVSATGYESTVGLTLTGEQPKETPKGKPSIPEEKAKPENQQKKPFANNKQQRETGKGGKPGYKAGSGTEKLPLSQLPHTGDTQDWQIIWAGLLLIVGIFFLLRKKNRKFGKVTLILLGSGFLLFPIFNQVSASGIDSISSSRADAYYKPNYDHTKPLNPVQPNEKIQPKSANPGTPGPLSIDFASNIQFGSHEITGQTETYFAALTPVTVISTGQSEEVPNYVQVTDNRGTLGGYRLTVKQNGQLKSGKAVLQGAEIIFLNSTLRSMTNKKTPRNFQKIVLDATGESASDVIVAKAGTGAGTWLNIFGGSREQARKSIQVVLPKETRKQAGHYRTTLTWEMIDSPY</sequence>
<feature type="domain" description="WxL" evidence="4">
    <location>
        <begin position="161"/>
        <end position="366"/>
    </location>
</feature>
<dbReference type="EMBL" id="JAARRM010000002">
    <property type="protein sequence ID" value="MBC1521168.1"/>
    <property type="molecule type" value="Genomic_DNA"/>
</dbReference>
<evidence type="ECO:0000313" key="6">
    <source>
        <dbReference type="Proteomes" id="UP000559885"/>
    </source>
</evidence>
<evidence type="ECO:0000256" key="2">
    <source>
        <dbReference type="SAM" id="Phobius"/>
    </source>
</evidence>
<keyword evidence="2" id="KW-0472">Membrane</keyword>
<name>A0A841ZP85_9LIST</name>
<evidence type="ECO:0000256" key="3">
    <source>
        <dbReference type="SAM" id="SignalP"/>
    </source>
</evidence>
<keyword evidence="3" id="KW-0732">Signal</keyword>
<protein>
    <submittedName>
        <fullName evidence="5">LPXTG cell wall anchor domain-containing protein</fullName>
    </submittedName>
</protein>
<feature type="transmembrane region" description="Helical" evidence="2">
    <location>
        <begin position="106"/>
        <end position="123"/>
    </location>
</feature>
<evidence type="ECO:0000313" key="5">
    <source>
        <dbReference type="EMBL" id="MBC1521168.1"/>
    </source>
</evidence>
<keyword evidence="2" id="KW-0812">Transmembrane</keyword>
<comment type="caution">
    <text evidence="5">The sequence shown here is derived from an EMBL/GenBank/DDBJ whole genome shotgun (WGS) entry which is preliminary data.</text>
</comment>
<dbReference type="Proteomes" id="UP000559885">
    <property type="component" value="Unassembled WGS sequence"/>
</dbReference>
<reference evidence="5 6" key="1">
    <citation type="submission" date="2020-03" db="EMBL/GenBank/DDBJ databases">
        <title>Soil Listeria distribution.</title>
        <authorList>
            <person name="Liao J."/>
            <person name="Wiedmann M."/>
        </authorList>
    </citation>
    <scope>NUCLEOTIDE SEQUENCE [LARGE SCALE GENOMIC DNA]</scope>
    <source>
        <strain evidence="5 6">FSL L7-1507</strain>
    </source>
</reference>
<dbReference type="InterPro" id="IPR027994">
    <property type="entry name" value="WxL_dom"/>
</dbReference>
<feature type="signal peptide" evidence="3">
    <location>
        <begin position="1"/>
        <end position="25"/>
    </location>
</feature>
<evidence type="ECO:0000256" key="1">
    <source>
        <dbReference type="SAM" id="MobiDB-lite"/>
    </source>
</evidence>
<dbReference type="NCBIfam" id="TIGR01167">
    <property type="entry name" value="LPXTG_anchor"/>
    <property type="match status" value="1"/>
</dbReference>
<proteinExistence type="predicted"/>
<feature type="region of interest" description="Disordered" evidence="1">
    <location>
        <begin position="172"/>
        <end position="196"/>
    </location>
</feature>
<feature type="transmembrane region" description="Helical" evidence="2">
    <location>
        <begin position="130"/>
        <end position="148"/>
    </location>
</feature>
<feature type="chain" id="PRO_5032712206" evidence="3">
    <location>
        <begin position="26"/>
        <end position="367"/>
    </location>
</feature>
<organism evidence="5 6">
    <name type="scientific">Listeria aquatica</name>
    <dbReference type="NCBI Taxonomy" id="1494960"/>
    <lineage>
        <taxon>Bacteria</taxon>
        <taxon>Bacillati</taxon>
        <taxon>Bacillota</taxon>
        <taxon>Bacilli</taxon>
        <taxon>Bacillales</taxon>
        <taxon>Listeriaceae</taxon>
        <taxon>Listeria</taxon>
    </lineage>
</organism>
<keyword evidence="2" id="KW-1133">Transmembrane helix</keyword>
<feature type="compositionally biased region" description="Basic and acidic residues" evidence="1">
    <location>
        <begin position="40"/>
        <end position="62"/>
    </location>
</feature>
<dbReference type="RefSeq" id="WP_185372917.1">
    <property type="nucleotide sequence ID" value="NZ_JAARRM010000002.1"/>
</dbReference>